<accession>A0ABN8Z873</accession>
<gene>
    <name evidence="2" type="ORF">MRATA1EN1_LOCUS18946</name>
</gene>
<dbReference type="EMBL" id="OX459939">
    <property type="protein sequence ID" value="CAI9169984.1"/>
    <property type="molecule type" value="Genomic_DNA"/>
</dbReference>
<keyword evidence="3" id="KW-1185">Reference proteome</keyword>
<dbReference type="Proteomes" id="UP001176941">
    <property type="component" value="Chromosome 3"/>
</dbReference>
<evidence type="ECO:0000313" key="2">
    <source>
        <dbReference type="EMBL" id="CAI9169984.1"/>
    </source>
</evidence>
<feature type="region of interest" description="Disordered" evidence="1">
    <location>
        <begin position="177"/>
        <end position="269"/>
    </location>
</feature>
<organism evidence="2 3">
    <name type="scientific">Rangifer tarandus platyrhynchus</name>
    <name type="common">Svalbard reindeer</name>
    <dbReference type="NCBI Taxonomy" id="3082113"/>
    <lineage>
        <taxon>Eukaryota</taxon>
        <taxon>Metazoa</taxon>
        <taxon>Chordata</taxon>
        <taxon>Craniata</taxon>
        <taxon>Vertebrata</taxon>
        <taxon>Euteleostomi</taxon>
        <taxon>Mammalia</taxon>
        <taxon>Eutheria</taxon>
        <taxon>Laurasiatheria</taxon>
        <taxon>Artiodactyla</taxon>
        <taxon>Ruminantia</taxon>
        <taxon>Pecora</taxon>
        <taxon>Cervidae</taxon>
        <taxon>Odocoileinae</taxon>
        <taxon>Rangifer</taxon>
    </lineage>
</organism>
<evidence type="ECO:0000313" key="3">
    <source>
        <dbReference type="Proteomes" id="UP001176941"/>
    </source>
</evidence>
<sequence>MWFGTGDSPPPQAATSEVLFRALPPPPPRVQDIERRKSESLRLFQKLNFSGERRVLSPGWRPLPRPRRRAESPGRPSLSLPPLGHPRTHWTPSPLQSGALASHRGQRDVQDAATTTSRPAPKPSWAGPRPAFIFGGGRLGLTGRRTNLVGGRLPPSHAPRPAWDFGATTEVLERLDKGGRGRTLRTVHPVGDTRTTPEPAQESPLPVWDRGNSAMGDDPRVPCPYPIEALRTQRSLREASRMSGATTPSRPLRTRVMEPAPSSIMSNLP</sequence>
<feature type="compositionally biased region" description="Low complexity" evidence="1">
    <location>
        <begin position="73"/>
        <end position="82"/>
    </location>
</feature>
<name>A0ABN8Z873_RANTA</name>
<reference evidence="2" key="1">
    <citation type="submission" date="2023-04" db="EMBL/GenBank/DDBJ databases">
        <authorList>
            <consortium name="ELIXIR-Norway"/>
        </authorList>
    </citation>
    <scope>NUCLEOTIDE SEQUENCE [LARGE SCALE GENOMIC DNA]</scope>
</reference>
<proteinExistence type="predicted"/>
<protein>
    <submittedName>
        <fullName evidence="2">Uncharacterized protein</fullName>
    </submittedName>
</protein>
<feature type="region of interest" description="Disordered" evidence="1">
    <location>
        <begin position="55"/>
        <end position="131"/>
    </location>
</feature>
<evidence type="ECO:0000256" key="1">
    <source>
        <dbReference type="SAM" id="MobiDB-lite"/>
    </source>
</evidence>